<evidence type="ECO:0000313" key="2">
    <source>
        <dbReference type="EMBL" id="RKS52370.1"/>
    </source>
</evidence>
<dbReference type="EMBL" id="CP044426">
    <property type="protein sequence ID" value="QFG37207.1"/>
    <property type="molecule type" value="Genomic_DNA"/>
</dbReference>
<reference evidence="2 3" key="1">
    <citation type="submission" date="2018-10" db="EMBL/GenBank/DDBJ databases">
        <title>Genomic Encyclopedia of Archaeal and Bacterial Type Strains, Phase II (KMG-II): from individual species to whole genera.</title>
        <authorList>
            <person name="Goeker M."/>
        </authorList>
    </citation>
    <scope>NUCLEOTIDE SEQUENCE [LARGE SCALE GENOMIC DNA]</scope>
    <source>
        <strain evidence="3">ATCC 35512 / DSM 2944 / CIP 106514 / LMD 82.5 / NBRC 102493 / NCCB 82005 / GB17</strain>
        <strain evidence="2">DSM 2944</strain>
    </source>
</reference>
<dbReference type="AlphaFoldDB" id="A0AAE6NYC1"/>
<gene>
    <name evidence="2" type="ORF">BDE18_1694</name>
    <name evidence="1" type="ORF">ESD82_13590</name>
</gene>
<dbReference type="EMBL" id="RBLI01000001">
    <property type="protein sequence ID" value="RKS52370.1"/>
    <property type="molecule type" value="Genomic_DNA"/>
</dbReference>
<evidence type="ECO:0008006" key="5">
    <source>
        <dbReference type="Google" id="ProtNLM"/>
    </source>
</evidence>
<dbReference type="Proteomes" id="UP000273626">
    <property type="component" value="Unassembled WGS sequence"/>
</dbReference>
<dbReference type="KEGG" id="ppan:ESD82_13590"/>
<evidence type="ECO:0000313" key="3">
    <source>
        <dbReference type="Proteomes" id="UP000273626"/>
    </source>
</evidence>
<organism evidence="1 4">
    <name type="scientific">Paracoccus pantotrophus</name>
    <name type="common">Thiosphaera pantotropha</name>
    <dbReference type="NCBI Taxonomy" id="82367"/>
    <lineage>
        <taxon>Bacteria</taxon>
        <taxon>Pseudomonadati</taxon>
        <taxon>Pseudomonadota</taxon>
        <taxon>Alphaproteobacteria</taxon>
        <taxon>Rhodobacterales</taxon>
        <taxon>Paracoccaceae</taxon>
        <taxon>Paracoccus</taxon>
    </lineage>
</organism>
<proteinExistence type="predicted"/>
<dbReference type="RefSeq" id="WP_147428118.1">
    <property type="nucleotide sequence ID" value="NZ_CP044426.1"/>
</dbReference>
<dbReference type="Proteomes" id="UP000326453">
    <property type="component" value="Chromosome 1"/>
</dbReference>
<accession>A0AAE6NYC1</accession>
<dbReference type="NCBIfam" id="NF047331">
    <property type="entry name" value="phage_HTJ"/>
    <property type="match status" value="1"/>
</dbReference>
<evidence type="ECO:0000313" key="4">
    <source>
        <dbReference type="Proteomes" id="UP000326453"/>
    </source>
</evidence>
<evidence type="ECO:0000313" key="1">
    <source>
        <dbReference type="EMBL" id="QFG37207.1"/>
    </source>
</evidence>
<reference evidence="1 4" key="2">
    <citation type="submission" date="2019-01" db="EMBL/GenBank/DDBJ databases">
        <title>Complete Genome Sequence and Annotation of the Paracoccus pantotrophus type strain DSM 2944.</title>
        <authorList>
            <person name="Bockwoldt J.A."/>
            <person name="Zimmermann M."/>
            <person name="Tiso T."/>
            <person name="Blank L.M."/>
        </authorList>
    </citation>
    <scope>NUCLEOTIDE SEQUENCE [LARGE SCALE GENOMIC DNA]</scope>
    <source>
        <strain evidence="1 4">DSM 2944</strain>
    </source>
</reference>
<dbReference type="GeneID" id="51371614"/>
<keyword evidence="3" id="KW-1185">Reference proteome</keyword>
<name>A0AAE6NYC1_PARPN</name>
<sequence>MPDLTKLRQHREALEGVRYSGTRSIRDSNGQEVVYRSQGEIERAIAALDSEIAALTRRRSSLIHLQTSKGF</sequence>
<protein>
    <recommendedName>
        <fullName evidence="5">GpW protein</fullName>
    </recommendedName>
</protein>